<keyword evidence="9" id="KW-1185">Reference proteome</keyword>
<comment type="caution">
    <text evidence="8">The sequence shown here is derived from an EMBL/GenBank/DDBJ whole genome shotgun (WGS) entry which is preliminary data.</text>
</comment>
<feature type="transmembrane region" description="Helical" evidence="7">
    <location>
        <begin position="23"/>
        <end position="47"/>
    </location>
</feature>
<dbReference type="AlphaFoldDB" id="A0A7W9W509"/>
<feature type="transmembrane region" description="Helical" evidence="7">
    <location>
        <begin position="92"/>
        <end position="110"/>
    </location>
</feature>
<keyword evidence="3" id="KW-0813">Transport</keyword>
<feature type="transmembrane region" description="Helical" evidence="7">
    <location>
        <begin position="295"/>
        <end position="313"/>
    </location>
</feature>
<evidence type="ECO:0000256" key="3">
    <source>
        <dbReference type="ARBA" id="ARBA00022448"/>
    </source>
</evidence>
<evidence type="ECO:0000256" key="1">
    <source>
        <dbReference type="ARBA" id="ARBA00004141"/>
    </source>
</evidence>
<dbReference type="InterPro" id="IPR036259">
    <property type="entry name" value="MFS_trans_sf"/>
</dbReference>
<comment type="subcellular location">
    <subcellularLocation>
        <location evidence="1">Membrane</location>
        <topology evidence="1">Multi-pass membrane protein</topology>
    </subcellularLocation>
</comment>
<dbReference type="PANTHER" id="PTHR31585:SF0">
    <property type="entry name" value="FOLATE-BIOPTERIN TRANSPORTER 1, CHLOROPLASTIC"/>
    <property type="match status" value="1"/>
</dbReference>
<evidence type="ECO:0000256" key="5">
    <source>
        <dbReference type="ARBA" id="ARBA00022989"/>
    </source>
</evidence>
<evidence type="ECO:0000313" key="8">
    <source>
        <dbReference type="EMBL" id="MBB6048556.1"/>
    </source>
</evidence>
<evidence type="ECO:0000256" key="6">
    <source>
        <dbReference type="ARBA" id="ARBA00023136"/>
    </source>
</evidence>
<evidence type="ECO:0000256" key="4">
    <source>
        <dbReference type="ARBA" id="ARBA00022692"/>
    </source>
</evidence>
<feature type="transmembrane region" description="Helical" evidence="7">
    <location>
        <begin position="352"/>
        <end position="376"/>
    </location>
</feature>
<feature type="transmembrane region" description="Helical" evidence="7">
    <location>
        <begin position="319"/>
        <end position="340"/>
    </location>
</feature>
<dbReference type="Gene3D" id="1.20.1250.20">
    <property type="entry name" value="MFS general substrate transporter like domains"/>
    <property type="match status" value="1"/>
</dbReference>
<name>A0A7W9W509_ARMRO</name>
<reference evidence="8 9" key="1">
    <citation type="submission" date="2020-08" db="EMBL/GenBank/DDBJ databases">
        <title>Genomic Encyclopedia of Type Strains, Phase IV (KMG-IV): sequencing the most valuable type-strain genomes for metagenomic binning, comparative biology and taxonomic classification.</title>
        <authorList>
            <person name="Goeker M."/>
        </authorList>
    </citation>
    <scope>NUCLEOTIDE SEQUENCE [LARGE SCALE GENOMIC DNA]</scope>
    <source>
        <strain evidence="8 9">DSM 23562</strain>
    </source>
</reference>
<keyword evidence="4 7" id="KW-0812">Transmembrane</keyword>
<feature type="transmembrane region" description="Helical" evidence="7">
    <location>
        <begin position="230"/>
        <end position="252"/>
    </location>
</feature>
<feature type="transmembrane region" description="Helical" evidence="7">
    <location>
        <begin position="116"/>
        <end position="136"/>
    </location>
</feature>
<proteinExistence type="inferred from homology"/>
<feature type="transmembrane region" description="Helical" evidence="7">
    <location>
        <begin position="53"/>
        <end position="71"/>
    </location>
</feature>
<gene>
    <name evidence="8" type="ORF">HNQ39_000318</name>
</gene>
<dbReference type="PANTHER" id="PTHR31585">
    <property type="entry name" value="FOLATE-BIOPTERIN TRANSPORTER 1, CHLOROPLASTIC"/>
    <property type="match status" value="1"/>
</dbReference>
<comment type="similarity">
    <text evidence="2">Belongs to the major facilitator superfamily. Folate-biopterin transporter (TC 2.A.71) family.</text>
</comment>
<feature type="transmembrane region" description="Helical" evidence="7">
    <location>
        <begin position="157"/>
        <end position="175"/>
    </location>
</feature>
<organism evidence="8 9">
    <name type="scientific">Armatimonas rosea</name>
    <dbReference type="NCBI Taxonomy" id="685828"/>
    <lineage>
        <taxon>Bacteria</taxon>
        <taxon>Bacillati</taxon>
        <taxon>Armatimonadota</taxon>
        <taxon>Armatimonadia</taxon>
        <taxon>Armatimonadales</taxon>
        <taxon>Armatimonadaceae</taxon>
        <taxon>Armatimonas</taxon>
    </lineage>
</organism>
<feature type="transmembrane region" description="Helical" evidence="7">
    <location>
        <begin position="264"/>
        <end position="283"/>
    </location>
</feature>
<evidence type="ECO:0000256" key="7">
    <source>
        <dbReference type="SAM" id="Phobius"/>
    </source>
</evidence>
<feature type="transmembrane region" description="Helical" evidence="7">
    <location>
        <begin position="388"/>
        <end position="409"/>
    </location>
</feature>
<sequence>MTTAAATPTSLPQSASEQKQTSAVLASGWLLTWLAINICTLPINLYLKNKLHLGAEAVAFFNLVIGFASYVKPIAGLFSDNLTLLGTRRKHYLLFSTFVGGLCWLLLALLPKTYNTLLVMQTITIAVFVVASTALGGLLVDAGKRNGSIGRLTSQRLAINNLVGLIAGPLGGYLATKAFGLTIGICAGCFFLLVPLVALFLHEPPVADAPAPSWSAVGEQLKATFASRSLWWGLLMCCLLSIAPGFGTPLLFYQQDTLKLSEQFIGNMGMISGGCGLLAALLYSRLCSRLSLRRLLPLGIILSSVGTLFYLFYNSVTAALVIEGLAGFVGTLAVLPLWDLCGRATPKKNEALGYSLLMSVLNLTAALSNLLGSWFYERLHWNFKNLVWLNAGTTALVLLIVPLIPAALMDRRDGELEERVK</sequence>
<accession>A0A7W9W509</accession>
<dbReference type="EMBL" id="JACHGW010000001">
    <property type="protein sequence ID" value="MBB6048556.1"/>
    <property type="molecule type" value="Genomic_DNA"/>
</dbReference>
<dbReference type="GO" id="GO:0016020">
    <property type="term" value="C:membrane"/>
    <property type="evidence" value="ECO:0007669"/>
    <property type="project" value="UniProtKB-SubCell"/>
</dbReference>
<keyword evidence="5 7" id="KW-1133">Transmembrane helix</keyword>
<evidence type="ECO:0000313" key="9">
    <source>
        <dbReference type="Proteomes" id="UP000520814"/>
    </source>
</evidence>
<keyword evidence="6 7" id="KW-0472">Membrane</keyword>
<dbReference type="Proteomes" id="UP000520814">
    <property type="component" value="Unassembled WGS sequence"/>
</dbReference>
<feature type="transmembrane region" description="Helical" evidence="7">
    <location>
        <begin position="181"/>
        <end position="201"/>
    </location>
</feature>
<dbReference type="InterPro" id="IPR039309">
    <property type="entry name" value="BT1"/>
</dbReference>
<dbReference type="SUPFAM" id="SSF103473">
    <property type="entry name" value="MFS general substrate transporter"/>
    <property type="match status" value="1"/>
</dbReference>
<protein>
    <submittedName>
        <fullName evidence="8">Putative MFS family arabinose efflux permease</fullName>
    </submittedName>
</protein>
<dbReference type="Pfam" id="PF03092">
    <property type="entry name" value="BT1"/>
    <property type="match status" value="1"/>
</dbReference>
<dbReference type="RefSeq" id="WP_184192194.1">
    <property type="nucleotide sequence ID" value="NZ_JACHGW010000001.1"/>
</dbReference>
<evidence type="ECO:0000256" key="2">
    <source>
        <dbReference type="ARBA" id="ARBA00007015"/>
    </source>
</evidence>